<dbReference type="EMBL" id="MHCN01000013">
    <property type="protein sequence ID" value="OGY21506.1"/>
    <property type="molecule type" value="Genomic_DNA"/>
</dbReference>
<comment type="caution">
    <text evidence="4">The sequence shown here is derived from an EMBL/GenBank/DDBJ whole genome shotgun (WGS) entry which is preliminary data.</text>
</comment>
<dbReference type="NCBIfam" id="TIGR02669">
    <property type="entry name" value="SpoIID_LytB"/>
    <property type="match status" value="1"/>
</dbReference>
<dbReference type="InterPro" id="IPR013693">
    <property type="entry name" value="SpoIID/LytB_N"/>
</dbReference>
<name>A0A1G1W1F2_9BACT</name>
<organism evidence="4 5">
    <name type="scientific">Candidatus Woykebacteria bacterium GWA1_44_8</name>
    <dbReference type="NCBI Taxonomy" id="1802591"/>
    <lineage>
        <taxon>Bacteria</taxon>
        <taxon>Candidatus Woykeibacteriota</taxon>
    </lineage>
</organism>
<dbReference type="Gene3D" id="6.10.250.3150">
    <property type="match status" value="1"/>
</dbReference>
<dbReference type="AlphaFoldDB" id="A0A1G1W1F2"/>
<keyword evidence="2" id="KW-0732">Signal</keyword>
<reference evidence="4 5" key="1">
    <citation type="journal article" date="2016" name="Nat. Commun.">
        <title>Thousands of microbial genomes shed light on interconnected biogeochemical processes in an aquifer system.</title>
        <authorList>
            <person name="Anantharaman K."/>
            <person name="Brown C.T."/>
            <person name="Hug L.A."/>
            <person name="Sharon I."/>
            <person name="Castelle C.J."/>
            <person name="Probst A.J."/>
            <person name="Thomas B.C."/>
            <person name="Singh A."/>
            <person name="Wilkins M.J."/>
            <person name="Karaoz U."/>
            <person name="Brodie E.L."/>
            <person name="Williams K.H."/>
            <person name="Hubbard S.S."/>
            <person name="Banfield J.F."/>
        </authorList>
    </citation>
    <scope>NUCLEOTIDE SEQUENCE [LARGE SCALE GENOMIC DNA]</scope>
</reference>
<dbReference type="Proteomes" id="UP000176299">
    <property type="component" value="Unassembled WGS sequence"/>
</dbReference>
<feature type="domain" description="Sporulation stage II protein D amidase enhancer LytB N-terminal" evidence="3">
    <location>
        <begin position="318"/>
        <end position="394"/>
    </location>
</feature>
<dbReference type="STRING" id="1802591.A2113_02010"/>
<evidence type="ECO:0000313" key="5">
    <source>
        <dbReference type="Proteomes" id="UP000176299"/>
    </source>
</evidence>
<dbReference type="Pfam" id="PF08486">
    <property type="entry name" value="SpoIID"/>
    <property type="match status" value="1"/>
</dbReference>
<gene>
    <name evidence="4" type="ORF">A2113_02010</name>
</gene>
<dbReference type="InterPro" id="IPR013486">
    <property type="entry name" value="SpoIID/LytB"/>
</dbReference>
<evidence type="ECO:0000256" key="2">
    <source>
        <dbReference type="SAM" id="SignalP"/>
    </source>
</evidence>
<accession>A0A1G1W1F2</accession>
<evidence type="ECO:0000256" key="1">
    <source>
        <dbReference type="SAM" id="Coils"/>
    </source>
</evidence>
<dbReference type="GO" id="GO:0030435">
    <property type="term" value="P:sporulation resulting in formation of a cellular spore"/>
    <property type="evidence" value="ECO:0007669"/>
    <property type="project" value="InterPro"/>
</dbReference>
<evidence type="ECO:0000259" key="3">
    <source>
        <dbReference type="Pfam" id="PF08486"/>
    </source>
</evidence>
<sequence>MKKAARILLAFFILALFVSSARADDLLNVQKKIDQKNQEYSSNQTTLDKIKKQIASLSGSVYTTQGQLDEANKQVAAIRSELAKVDEDLNKRKDELRLITEIRDEQIRHLYKHPGDSPLELFIDSGGFASFSQMSGLQNRVVGTSKDLIGVVNEEVVAVAKTRSEIAKAKEDLEKAAAAISAQLASLQGQLSYQSNRQNTVSYQLKKIESTLKDLTQQQKNLIAARLAASQQGQTIGDQVPASVPLPDPGFSPAYAVASYGYPHRVGMNQYGAYGRANAGQSYVTILTTYYRGIGVGPYPIPGSINVAGYGWISFEDNYLRGIAEMPSSWPLEAQKAQAVAARSYALNWLASHPGQAICTTQSCQVYNASKVNNPAAALWHQAVAETRGIVATYSGAPISAWYSSTDGGYTLSSQEVWGGYVPYAQATADFAGSWPAGAYDKDSPWFHKPWGGACGNSGYPWLNKEEITDLFDALILSKRSSSYNQYLSPTDGCLGAVGWSHAQVIGELNRLGVPSVGNLGNIFVGFDGVGHTSSMTFTSSNYPALTFSGAEFLAIFNLRSPGTRVLYSNLYDVIIR</sequence>
<feature type="coiled-coil region" evidence="1">
    <location>
        <begin position="159"/>
        <end position="225"/>
    </location>
</feature>
<keyword evidence="1" id="KW-0175">Coiled coil</keyword>
<proteinExistence type="predicted"/>
<protein>
    <recommendedName>
        <fullName evidence="3">Sporulation stage II protein D amidase enhancer LytB N-terminal domain-containing protein</fullName>
    </recommendedName>
</protein>
<evidence type="ECO:0000313" key="4">
    <source>
        <dbReference type="EMBL" id="OGY21506.1"/>
    </source>
</evidence>
<feature type="signal peptide" evidence="2">
    <location>
        <begin position="1"/>
        <end position="23"/>
    </location>
</feature>
<feature type="chain" id="PRO_5009581080" description="Sporulation stage II protein D amidase enhancer LytB N-terminal domain-containing protein" evidence="2">
    <location>
        <begin position="24"/>
        <end position="577"/>
    </location>
</feature>